<dbReference type="HOGENOM" id="CLU_013929_9_1_1"/>
<keyword evidence="2" id="KW-1185">Reference proteome</keyword>
<sequence length="90" mass="10147">MDPASQALAQRLPEGVRDTCAARSEHGNVPVSTLIHRRLGRRSRAEQAQSQQYLTREEEKALVKFLLLMSSLGQPVRVKYLRSLAFSIAR</sequence>
<protein>
    <recommendedName>
        <fullName evidence="3">HTH CENPB-type domain-containing protein</fullName>
    </recommendedName>
</protein>
<reference evidence="1 2" key="1">
    <citation type="journal article" date="2013" name="PLoS Genet.">
        <title>Comparative genome structure, secondary metabolite, and effector coding capacity across Cochliobolus pathogens.</title>
        <authorList>
            <person name="Condon B.J."/>
            <person name="Leng Y."/>
            <person name="Wu D."/>
            <person name="Bushley K.E."/>
            <person name="Ohm R.A."/>
            <person name="Otillar R."/>
            <person name="Martin J."/>
            <person name="Schackwitz W."/>
            <person name="Grimwood J."/>
            <person name="MohdZainudin N."/>
            <person name="Xue C."/>
            <person name="Wang R."/>
            <person name="Manning V.A."/>
            <person name="Dhillon B."/>
            <person name="Tu Z.J."/>
            <person name="Steffenson B.J."/>
            <person name="Salamov A."/>
            <person name="Sun H."/>
            <person name="Lowry S."/>
            <person name="LaButti K."/>
            <person name="Han J."/>
            <person name="Copeland A."/>
            <person name="Lindquist E."/>
            <person name="Barry K."/>
            <person name="Schmutz J."/>
            <person name="Baker S.E."/>
            <person name="Ciuffetti L.M."/>
            <person name="Grigoriev I.V."/>
            <person name="Zhong S."/>
            <person name="Turgeon B.G."/>
        </authorList>
    </citation>
    <scope>NUCLEOTIDE SEQUENCE [LARGE SCALE GENOMIC DNA]</scope>
    <source>
        <strain evidence="1 2">ATCC 44560</strain>
    </source>
</reference>
<evidence type="ECO:0000313" key="2">
    <source>
        <dbReference type="Proteomes" id="UP000054032"/>
    </source>
</evidence>
<dbReference type="OrthoDB" id="3688333at2759"/>
<proteinExistence type="predicted"/>
<evidence type="ECO:0000313" key="1">
    <source>
        <dbReference type="EMBL" id="EUC40827.1"/>
    </source>
</evidence>
<accession>W6YNC4</accession>
<dbReference type="KEGG" id="bor:COCMIDRAFT_59180"/>
<name>W6YNC4_COCMI</name>
<gene>
    <name evidence="1" type="ORF">COCMIDRAFT_59180</name>
</gene>
<feature type="non-terminal residue" evidence="1">
    <location>
        <position position="90"/>
    </location>
</feature>
<dbReference type="Proteomes" id="UP000054032">
    <property type="component" value="Unassembled WGS sequence"/>
</dbReference>
<dbReference type="EMBL" id="KI964137">
    <property type="protein sequence ID" value="EUC40827.1"/>
    <property type="molecule type" value="Genomic_DNA"/>
</dbReference>
<organism evidence="1 2">
    <name type="scientific">Bipolaris oryzae ATCC 44560</name>
    <dbReference type="NCBI Taxonomy" id="930090"/>
    <lineage>
        <taxon>Eukaryota</taxon>
        <taxon>Fungi</taxon>
        <taxon>Dikarya</taxon>
        <taxon>Ascomycota</taxon>
        <taxon>Pezizomycotina</taxon>
        <taxon>Dothideomycetes</taxon>
        <taxon>Pleosporomycetidae</taxon>
        <taxon>Pleosporales</taxon>
        <taxon>Pleosporineae</taxon>
        <taxon>Pleosporaceae</taxon>
        <taxon>Bipolaris</taxon>
    </lineage>
</organism>
<evidence type="ECO:0008006" key="3">
    <source>
        <dbReference type="Google" id="ProtNLM"/>
    </source>
</evidence>
<dbReference type="GeneID" id="19124778"/>
<dbReference type="RefSeq" id="XP_007692674.1">
    <property type="nucleotide sequence ID" value="XM_007694484.1"/>
</dbReference>
<dbReference type="AlphaFoldDB" id="W6YNC4"/>